<dbReference type="AlphaFoldDB" id="L7VK10"/>
<proteinExistence type="predicted"/>
<evidence type="ECO:0000256" key="1">
    <source>
        <dbReference type="ARBA" id="ARBA00022962"/>
    </source>
</evidence>
<dbReference type="PANTHER" id="PTHR43418:SF4">
    <property type="entry name" value="MULTIFUNCTIONAL TRYPTOPHAN BIOSYNTHESIS PROTEIN"/>
    <property type="match status" value="1"/>
</dbReference>
<dbReference type="OrthoDB" id="9786812at2"/>
<dbReference type="NCBIfam" id="TIGR00566">
    <property type="entry name" value="trpG_papA"/>
    <property type="match status" value="1"/>
</dbReference>
<dbReference type="FunFam" id="3.40.50.880:FF:000003">
    <property type="entry name" value="Anthranilate synthase component II"/>
    <property type="match status" value="1"/>
</dbReference>
<evidence type="ECO:0000259" key="2">
    <source>
        <dbReference type="Pfam" id="PF00117"/>
    </source>
</evidence>
<gene>
    <name evidence="3" type="primary">trpG</name>
    <name evidence="3" type="ORF">ASNER_009</name>
</gene>
<dbReference type="Gene3D" id="3.40.50.880">
    <property type="match status" value="1"/>
</dbReference>
<dbReference type="InterPro" id="IPR029062">
    <property type="entry name" value="Class_I_gatase-like"/>
</dbReference>
<evidence type="ECO:0000313" key="4">
    <source>
        <dbReference type="Proteomes" id="UP000011174"/>
    </source>
</evidence>
<dbReference type="GO" id="GO:0004049">
    <property type="term" value="F:anthranilate synthase activity"/>
    <property type="evidence" value="ECO:0007669"/>
    <property type="project" value="TreeGrafter"/>
</dbReference>
<organism evidence="3 4">
    <name type="scientific">Candidatus Uzinura diaspidicola str. ASNER</name>
    <dbReference type="NCBI Taxonomy" id="1133592"/>
    <lineage>
        <taxon>Bacteria</taxon>
        <taxon>Pseudomonadati</taxon>
        <taxon>Bacteroidota</taxon>
        <taxon>Flavobacteriia</taxon>
        <taxon>Flavobacteriales</taxon>
        <taxon>Candidatus Uzinura</taxon>
    </lineage>
</organism>
<dbReference type="InterPro" id="IPR006221">
    <property type="entry name" value="TrpG/PapA_dom"/>
</dbReference>
<dbReference type="Pfam" id="PF00117">
    <property type="entry name" value="GATase"/>
    <property type="match status" value="1"/>
</dbReference>
<sequence length="193" mass="21904">MKEKILVLDNYDSFTYNIIHLIKSLTAHTIDVRRNTSISLEEIYAYKKILLSPGPCTPSESHILKPLIKYFAAIKSILGVCLGEQAIADVFGGKLINPANVYHGFSSKITIVDSEEKLFDNLPTYITVGRYHSWVVSECNFPLELKITARGPKGEIMALRHKYYDVVGVQFHPESILTPTGVYMLYNWLHLQK</sequence>
<accession>L7VK10</accession>
<dbReference type="PANTHER" id="PTHR43418">
    <property type="entry name" value="MULTIFUNCTIONAL TRYPTOPHAN BIOSYNTHESIS PROTEIN-RELATED"/>
    <property type="match status" value="1"/>
</dbReference>
<dbReference type="PRINTS" id="PR00097">
    <property type="entry name" value="ANTSNTHASEII"/>
</dbReference>
<protein>
    <submittedName>
        <fullName evidence="3">Anthranilate synthase component II</fullName>
    </submittedName>
</protein>
<dbReference type="STRING" id="1133592.ASNER_009"/>
<dbReference type="KEGG" id="udi:ASNER_009"/>
<dbReference type="SUPFAM" id="SSF52317">
    <property type="entry name" value="Class I glutamine amidotransferase-like"/>
    <property type="match status" value="1"/>
</dbReference>
<keyword evidence="4" id="KW-1185">Reference proteome</keyword>
<dbReference type="PRINTS" id="PR00096">
    <property type="entry name" value="GATASE"/>
</dbReference>
<dbReference type="GO" id="GO:0000162">
    <property type="term" value="P:L-tryptophan biosynthetic process"/>
    <property type="evidence" value="ECO:0007669"/>
    <property type="project" value="TreeGrafter"/>
</dbReference>
<dbReference type="PROSITE" id="PS51273">
    <property type="entry name" value="GATASE_TYPE_1"/>
    <property type="match status" value="1"/>
</dbReference>
<dbReference type="EMBL" id="CP003263">
    <property type="protein sequence ID" value="AGC66801.1"/>
    <property type="molecule type" value="Genomic_DNA"/>
</dbReference>
<keyword evidence="1" id="KW-0315">Glutamine amidotransferase</keyword>
<dbReference type="InterPro" id="IPR017926">
    <property type="entry name" value="GATASE"/>
</dbReference>
<dbReference type="HOGENOM" id="CLU_014340_1_2_10"/>
<reference evidence="3 4" key="1">
    <citation type="journal article" date="2013" name="Environ. Microbiol.">
        <title>The nutrient supplying capabilities of Uzinura, an endosymbiont of armoured scale insects.</title>
        <authorList>
            <person name="Sabree Z.L."/>
            <person name="Huang C.Y."/>
            <person name="Okusu A."/>
            <person name="Moran N.A."/>
            <person name="Normark B.B."/>
        </authorList>
    </citation>
    <scope>NUCLEOTIDE SEQUENCE [LARGE SCALE GENOMIC DNA]</scope>
    <source>
        <strain evidence="3 4">ASNER</strain>
    </source>
</reference>
<dbReference type="CDD" id="cd01743">
    <property type="entry name" value="GATase1_Anthranilate_Synthase"/>
    <property type="match status" value="1"/>
</dbReference>
<feature type="domain" description="Glutamine amidotransferase" evidence="2">
    <location>
        <begin position="6"/>
        <end position="189"/>
    </location>
</feature>
<evidence type="ECO:0000313" key="3">
    <source>
        <dbReference type="EMBL" id="AGC66801.1"/>
    </source>
</evidence>
<dbReference type="PATRIC" id="fig|1133592.3.peg.9"/>
<name>L7VK10_9FLAO</name>
<dbReference type="Proteomes" id="UP000011174">
    <property type="component" value="Chromosome"/>
</dbReference>
<dbReference type="GO" id="GO:0005829">
    <property type="term" value="C:cytosol"/>
    <property type="evidence" value="ECO:0007669"/>
    <property type="project" value="TreeGrafter"/>
</dbReference>
<dbReference type="InterPro" id="IPR050472">
    <property type="entry name" value="Anth_synth/Amidotransfase"/>
</dbReference>